<dbReference type="InterPro" id="IPR036179">
    <property type="entry name" value="Ig-like_dom_sf"/>
</dbReference>
<dbReference type="SMART" id="SM00409">
    <property type="entry name" value="IG"/>
    <property type="match status" value="1"/>
</dbReference>
<feature type="domain" description="Immunoglobulin" evidence="1">
    <location>
        <begin position="23"/>
        <end position="122"/>
    </location>
</feature>
<protein>
    <recommendedName>
        <fullName evidence="1">Immunoglobulin domain-containing protein</fullName>
    </recommendedName>
</protein>
<sequence>MAICNRALHDVRDRVCQSVFGVDQSVSVTEGDSVTLQSDVTDIQSYYLTLWRFGDDGFTIARINRDKIIYSDISTFRDRMVLDDQTGSLTITNSRIKHSGLYKMEISNSIGTSVKKFHLTVFMRRLRTAPHFKAKRPVRDDCQYRLRSMSTTIHWKVTSRCTAHLDSPGYAERAERFNSFQCDRSLTLKWFIMGPTERKRRREHQKVNFMQISSDKRRAAVNRLKQLASQDYDTLWKRKDTSQKYVLNEAALHL</sequence>
<evidence type="ECO:0000313" key="2">
    <source>
        <dbReference type="EMBL" id="KAA0712030.1"/>
    </source>
</evidence>
<name>A0A5A9NQP1_9TELE</name>
<evidence type="ECO:0000313" key="3">
    <source>
        <dbReference type="Proteomes" id="UP000324632"/>
    </source>
</evidence>
<evidence type="ECO:0000259" key="1">
    <source>
        <dbReference type="SMART" id="SM00409"/>
    </source>
</evidence>
<dbReference type="InterPro" id="IPR003599">
    <property type="entry name" value="Ig_sub"/>
</dbReference>
<keyword evidence="3" id="KW-1185">Reference proteome</keyword>
<dbReference type="PANTHER" id="PTHR21063:SF4">
    <property type="entry name" value="CD48 ANTIGEN-RELATED"/>
    <property type="match status" value="1"/>
</dbReference>
<dbReference type="InterPro" id="IPR013783">
    <property type="entry name" value="Ig-like_fold"/>
</dbReference>
<dbReference type="Pfam" id="PF07686">
    <property type="entry name" value="V-set"/>
    <property type="match status" value="1"/>
</dbReference>
<dbReference type="SUPFAM" id="SSF48726">
    <property type="entry name" value="Immunoglobulin"/>
    <property type="match status" value="1"/>
</dbReference>
<dbReference type="EMBL" id="SOYY01000014">
    <property type="protein sequence ID" value="KAA0712030.1"/>
    <property type="molecule type" value="Genomic_DNA"/>
</dbReference>
<accession>A0A5A9NQP1</accession>
<dbReference type="InterPro" id="IPR013106">
    <property type="entry name" value="Ig_V-set"/>
</dbReference>
<gene>
    <name evidence="2" type="ORF">E1301_Tti012765</name>
</gene>
<dbReference type="Gene3D" id="2.60.40.10">
    <property type="entry name" value="Immunoglobulins"/>
    <property type="match status" value="1"/>
</dbReference>
<reference evidence="2 3" key="1">
    <citation type="journal article" date="2019" name="Mol. Ecol. Resour.">
        <title>Chromosome-level genome assembly of Triplophysa tibetana, a fish adapted to the harsh high-altitude environment of the Tibetan Plateau.</title>
        <authorList>
            <person name="Yang X."/>
            <person name="Liu H."/>
            <person name="Ma Z."/>
            <person name="Zou Y."/>
            <person name="Zou M."/>
            <person name="Mao Y."/>
            <person name="Li X."/>
            <person name="Wang H."/>
            <person name="Chen T."/>
            <person name="Wang W."/>
            <person name="Yang R."/>
        </authorList>
    </citation>
    <scope>NUCLEOTIDE SEQUENCE [LARGE SCALE GENOMIC DNA]</scope>
    <source>
        <strain evidence="2">TTIB1903HZAU</strain>
        <tissue evidence="2">Muscle</tissue>
    </source>
</reference>
<dbReference type="Proteomes" id="UP000324632">
    <property type="component" value="Chromosome 14"/>
</dbReference>
<proteinExistence type="predicted"/>
<dbReference type="AlphaFoldDB" id="A0A5A9NQP1"/>
<comment type="caution">
    <text evidence="2">The sequence shown here is derived from an EMBL/GenBank/DDBJ whole genome shotgun (WGS) entry which is preliminary data.</text>
</comment>
<dbReference type="PANTHER" id="PTHR21063">
    <property type="entry name" value="LFA-3"/>
    <property type="match status" value="1"/>
</dbReference>
<organism evidence="2 3">
    <name type="scientific">Triplophysa tibetana</name>
    <dbReference type="NCBI Taxonomy" id="1572043"/>
    <lineage>
        <taxon>Eukaryota</taxon>
        <taxon>Metazoa</taxon>
        <taxon>Chordata</taxon>
        <taxon>Craniata</taxon>
        <taxon>Vertebrata</taxon>
        <taxon>Euteleostomi</taxon>
        <taxon>Actinopterygii</taxon>
        <taxon>Neopterygii</taxon>
        <taxon>Teleostei</taxon>
        <taxon>Ostariophysi</taxon>
        <taxon>Cypriniformes</taxon>
        <taxon>Nemacheilidae</taxon>
        <taxon>Triplophysa</taxon>
    </lineage>
</organism>